<evidence type="ECO:0000313" key="2">
    <source>
        <dbReference type="EMBL" id="CEI67938.1"/>
    </source>
</evidence>
<dbReference type="OrthoDB" id="3789824at2759"/>
<feature type="domain" description="Heterokaryon incompatibility" evidence="1">
    <location>
        <begin position="201"/>
        <end position="361"/>
    </location>
</feature>
<dbReference type="EMBL" id="LN649231">
    <property type="protein sequence ID" value="CEI67938.1"/>
    <property type="molecule type" value="Genomic_DNA"/>
</dbReference>
<organism evidence="2 3">
    <name type="scientific">Fusarium venenatum</name>
    <dbReference type="NCBI Taxonomy" id="56646"/>
    <lineage>
        <taxon>Eukaryota</taxon>
        <taxon>Fungi</taxon>
        <taxon>Dikarya</taxon>
        <taxon>Ascomycota</taxon>
        <taxon>Pezizomycotina</taxon>
        <taxon>Sordariomycetes</taxon>
        <taxon>Hypocreomycetidae</taxon>
        <taxon>Hypocreales</taxon>
        <taxon>Nectriaceae</taxon>
        <taxon>Fusarium</taxon>
    </lineage>
</organism>
<proteinExistence type="predicted"/>
<evidence type="ECO:0000313" key="3">
    <source>
        <dbReference type="Proteomes" id="UP000245910"/>
    </source>
</evidence>
<dbReference type="PANTHER" id="PTHR33112">
    <property type="entry name" value="DOMAIN PROTEIN, PUTATIVE-RELATED"/>
    <property type="match status" value="1"/>
</dbReference>
<dbReference type="InterPro" id="IPR010730">
    <property type="entry name" value="HET"/>
</dbReference>
<dbReference type="STRING" id="56646.A0A2L2TCX4"/>
<dbReference type="PANTHER" id="PTHR33112:SF16">
    <property type="entry name" value="HETEROKARYON INCOMPATIBILITY DOMAIN-CONTAINING PROTEIN"/>
    <property type="match status" value="1"/>
</dbReference>
<protein>
    <recommendedName>
        <fullName evidence="1">Heterokaryon incompatibility domain-containing protein</fullName>
    </recommendedName>
</protein>
<name>A0A2L2TCX4_9HYPO</name>
<dbReference type="Pfam" id="PF06985">
    <property type="entry name" value="HET"/>
    <property type="match status" value="1"/>
</dbReference>
<sequence length="671" mass="75165">MTEHLCSDCLPFEETLQNYSSNYSTRILKSSITSLEQSAKQGCPLCRVIYQSFIYDEGVSFQDTNAPIEISTKDSTIDSDSYKSRLDILSVKIRQQSSTNSTYLSVLFNDGAQELAFEAYKELVGQLQDPTSEEGIDHLARLTSTWITNCRNTHSQCGHQNIPHSFDRVPTRLIDVGTDDNSQPPKLFLPSQGQASENIEYVALSYAWGSASNHPTRTSASNIQEMLEGLPFSRLPKTIRDAIIFTRKLGFKYLWVDALCILQSEGPHDRIHKEDWSHETSRFGYYYRNAAVTLAATGAKSSDCGLFLSRPALAFDPKPVILQRKTPTGHIGDISILPKVPSWISEIKRAPLYERGWAIQERILSARVVHFAANMVLWECHECRATEIDTTGASLRDANSGMVYEEVSDFMPVFRNLQRNGKGANQVIREWYSFIEGYTAAKFTFMGDRLPALSGIAALIQKYIPKRYGAGLWESAIPEGLAWLVDYDELTENTSDLTTAYGPREDFQLMLPSWSWATSRGPVRFLSSLESWEPLLKMEDWEVKSAGVDTSGQILGARLRVRSALKVFSAFDLGIRMATRLNSRDGQVSLTHAASMDAGFSRHDTYTCILVGTAYVPGSDRKEGVTGCALILEATGCSRGSIQEYKRVGLSCLPFEDWWTKDMQEKTIELV</sequence>
<dbReference type="Proteomes" id="UP000245910">
    <property type="component" value="Chromosome III"/>
</dbReference>
<dbReference type="AlphaFoldDB" id="A0A2L2TCX4"/>
<evidence type="ECO:0000259" key="1">
    <source>
        <dbReference type="Pfam" id="PF06985"/>
    </source>
</evidence>
<keyword evidence="3" id="KW-1185">Reference proteome</keyword>
<accession>A0A2L2TCX4</accession>
<reference evidence="3" key="1">
    <citation type="submission" date="2014-10" db="EMBL/GenBank/DDBJ databases">
        <authorList>
            <person name="King R."/>
        </authorList>
    </citation>
    <scope>NUCLEOTIDE SEQUENCE [LARGE SCALE GENOMIC DNA]</scope>
    <source>
        <strain evidence="3">A3/5</strain>
    </source>
</reference>